<dbReference type="EMBL" id="CM051402">
    <property type="protein sequence ID" value="KAJ4710075.1"/>
    <property type="molecule type" value="Genomic_DNA"/>
</dbReference>
<evidence type="ECO:0000313" key="2">
    <source>
        <dbReference type="Proteomes" id="UP001164539"/>
    </source>
</evidence>
<accession>A0ACC1XFA9</accession>
<reference evidence="1 2" key="1">
    <citation type="journal article" date="2023" name="Science">
        <title>Complex scaffold remodeling in plant triterpene biosynthesis.</title>
        <authorList>
            <person name="De La Pena R."/>
            <person name="Hodgson H."/>
            <person name="Liu J.C."/>
            <person name="Stephenson M.J."/>
            <person name="Martin A.C."/>
            <person name="Owen C."/>
            <person name="Harkess A."/>
            <person name="Leebens-Mack J."/>
            <person name="Jimenez L.E."/>
            <person name="Osbourn A."/>
            <person name="Sattely E.S."/>
        </authorList>
    </citation>
    <scope>NUCLEOTIDE SEQUENCE [LARGE SCALE GENOMIC DNA]</scope>
    <source>
        <strain evidence="2">cv. JPN11</strain>
        <tissue evidence="1">Leaf</tissue>
    </source>
</reference>
<proteinExistence type="predicted"/>
<protein>
    <submittedName>
        <fullName evidence="1">Pentatricopeptide repeat-containing protein</fullName>
    </submittedName>
</protein>
<organism evidence="1 2">
    <name type="scientific">Melia azedarach</name>
    <name type="common">Chinaberry tree</name>
    <dbReference type="NCBI Taxonomy" id="155640"/>
    <lineage>
        <taxon>Eukaryota</taxon>
        <taxon>Viridiplantae</taxon>
        <taxon>Streptophyta</taxon>
        <taxon>Embryophyta</taxon>
        <taxon>Tracheophyta</taxon>
        <taxon>Spermatophyta</taxon>
        <taxon>Magnoliopsida</taxon>
        <taxon>eudicotyledons</taxon>
        <taxon>Gunneridae</taxon>
        <taxon>Pentapetalae</taxon>
        <taxon>rosids</taxon>
        <taxon>malvids</taxon>
        <taxon>Sapindales</taxon>
        <taxon>Meliaceae</taxon>
        <taxon>Melia</taxon>
    </lineage>
</organism>
<evidence type="ECO:0000313" key="1">
    <source>
        <dbReference type="EMBL" id="KAJ4710075.1"/>
    </source>
</evidence>
<gene>
    <name evidence="1" type="ORF">OWV82_016305</name>
</gene>
<comment type="caution">
    <text evidence="1">The sequence shown here is derived from an EMBL/GenBank/DDBJ whole genome shotgun (WGS) entry which is preliminary data.</text>
</comment>
<sequence length="234" mass="25796">MEFSDMRFFFTPLINTVLLLLNSEGGTISLLPACTQYFNDRYPTFKFASFVVKVLVSLLFLVTPIQLHLGAYPKITMKIGYFSYPLTFSLIASILCSPPRFWLVHALVLITIPIHEKLWNLQKLVFIWFLLTLRSIPTFEISCTLNHQEDMTAEATPPPPSSSTSSRGFEVESAVIEIKGNVSTPGATSPPSTSSPGFKVESAVIEMEGNVSTPGATPTHATSSSGFEVESFFN</sequence>
<keyword evidence="2" id="KW-1185">Reference proteome</keyword>
<dbReference type="Proteomes" id="UP001164539">
    <property type="component" value="Chromosome 9"/>
</dbReference>
<name>A0ACC1XFA9_MELAZ</name>